<name>A0A0D3KYM9_EMIH1</name>
<keyword evidence="3" id="KW-1185">Reference proteome</keyword>
<dbReference type="EnsemblProtists" id="EOD40864">
    <property type="protein sequence ID" value="EOD40864"/>
    <property type="gene ID" value="EMIHUDRAFT_439493"/>
</dbReference>
<dbReference type="Proteomes" id="UP000013827">
    <property type="component" value="Unassembled WGS sequence"/>
</dbReference>
<protein>
    <recommendedName>
        <fullName evidence="4">UBA domain-containing protein</fullName>
    </recommendedName>
</protein>
<feature type="compositionally biased region" description="Low complexity" evidence="1">
    <location>
        <begin position="131"/>
        <end position="147"/>
    </location>
</feature>
<dbReference type="Gene3D" id="2.40.70.10">
    <property type="entry name" value="Acid Proteases"/>
    <property type="match status" value="1"/>
</dbReference>
<evidence type="ECO:0008006" key="4">
    <source>
        <dbReference type="Google" id="ProtNLM"/>
    </source>
</evidence>
<dbReference type="InterPro" id="IPR021109">
    <property type="entry name" value="Peptidase_aspartic_dom_sf"/>
</dbReference>
<dbReference type="eggNOG" id="ENOG502T0D8">
    <property type="taxonomic scope" value="Eukaryota"/>
</dbReference>
<organism evidence="2 3">
    <name type="scientific">Emiliania huxleyi (strain CCMP1516)</name>
    <dbReference type="NCBI Taxonomy" id="280463"/>
    <lineage>
        <taxon>Eukaryota</taxon>
        <taxon>Haptista</taxon>
        <taxon>Haptophyta</taxon>
        <taxon>Prymnesiophyceae</taxon>
        <taxon>Isochrysidales</taxon>
        <taxon>Noelaerhabdaceae</taxon>
        <taxon>Emiliania</taxon>
    </lineage>
</organism>
<reference evidence="2" key="2">
    <citation type="submission" date="2024-10" db="UniProtKB">
        <authorList>
            <consortium name="EnsemblProtists"/>
        </authorList>
    </citation>
    <scope>IDENTIFICATION</scope>
</reference>
<dbReference type="HOGENOM" id="CLU_951325_0_0_1"/>
<dbReference type="RefSeq" id="XP_005793293.1">
    <property type="nucleotide sequence ID" value="XM_005793236.1"/>
</dbReference>
<feature type="region of interest" description="Disordered" evidence="1">
    <location>
        <begin position="80"/>
        <end position="112"/>
    </location>
</feature>
<dbReference type="AlphaFoldDB" id="A0A0D3KYM9"/>
<evidence type="ECO:0000313" key="2">
    <source>
        <dbReference type="EnsemblProtists" id="EOD40864"/>
    </source>
</evidence>
<feature type="region of interest" description="Disordered" evidence="1">
    <location>
        <begin position="128"/>
        <end position="153"/>
    </location>
</feature>
<dbReference type="GeneID" id="17286134"/>
<evidence type="ECO:0000313" key="3">
    <source>
        <dbReference type="Proteomes" id="UP000013827"/>
    </source>
</evidence>
<sequence length="293" mass="31093">MSLGSVLTPNNALVRDARMKRFDRRPASAEPLANAAPPQPPAQVDSIALFKMGFAPDAVGQALVSTRGDAGSALKLLEKEKRQAKAPTQVDSEPPTEAKADAHATPCAEHAEQDEARELQLALHMSLQPDTAGASTSSSFRSAGSSSNPLWEPPRYLPAGSIEAGPRTLGLLEHIQVRDGGYAWQGGTAFLDTGNQALTLIDPRFAERHGVYRRGSGLGTSAFGQAERWTTIRGVVPGAETRAPVVTVLLKLRDQEMLVQAAVSPCTGHDLLLGADVIRRLFEAGFRLGAGSM</sequence>
<dbReference type="PaxDb" id="2903-EOD40864"/>
<evidence type="ECO:0000256" key="1">
    <source>
        <dbReference type="SAM" id="MobiDB-lite"/>
    </source>
</evidence>
<reference evidence="3" key="1">
    <citation type="journal article" date="2013" name="Nature">
        <title>Pan genome of the phytoplankton Emiliania underpins its global distribution.</title>
        <authorList>
            <person name="Read B.A."/>
            <person name="Kegel J."/>
            <person name="Klute M.J."/>
            <person name="Kuo A."/>
            <person name="Lefebvre S.C."/>
            <person name="Maumus F."/>
            <person name="Mayer C."/>
            <person name="Miller J."/>
            <person name="Monier A."/>
            <person name="Salamov A."/>
            <person name="Young J."/>
            <person name="Aguilar M."/>
            <person name="Claverie J.M."/>
            <person name="Frickenhaus S."/>
            <person name="Gonzalez K."/>
            <person name="Herman E.K."/>
            <person name="Lin Y.C."/>
            <person name="Napier J."/>
            <person name="Ogata H."/>
            <person name="Sarno A.F."/>
            <person name="Shmutz J."/>
            <person name="Schroeder D."/>
            <person name="de Vargas C."/>
            <person name="Verret F."/>
            <person name="von Dassow P."/>
            <person name="Valentin K."/>
            <person name="Van de Peer Y."/>
            <person name="Wheeler G."/>
            <person name="Dacks J.B."/>
            <person name="Delwiche C.F."/>
            <person name="Dyhrman S.T."/>
            <person name="Glockner G."/>
            <person name="John U."/>
            <person name="Richards T."/>
            <person name="Worden A.Z."/>
            <person name="Zhang X."/>
            <person name="Grigoriev I.V."/>
            <person name="Allen A.E."/>
            <person name="Bidle K."/>
            <person name="Borodovsky M."/>
            <person name="Bowler C."/>
            <person name="Brownlee C."/>
            <person name="Cock J.M."/>
            <person name="Elias M."/>
            <person name="Gladyshev V.N."/>
            <person name="Groth M."/>
            <person name="Guda C."/>
            <person name="Hadaegh A."/>
            <person name="Iglesias-Rodriguez M.D."/>
            <person name="Jenkins J."/>
            <person name="Jones B.M."/>
            <person name="Lawson T."/>
            <person name="Leese F."/>
            <person name="Lindquist E."/>
            <person name="Lobanov A."/>
            <person name="Lomsadze A."/>
            <person name="Malik S.B."/>
            <person name="Marsh M.E."/>
            <person name="Mackinder L."/>
            <person name="Mock T."/>
            <person name="Mueller-Roeber B."/>
            <person name="Pagarete A."/>
            <person name="Parker M."/>
            <person name="Probert I."/>
            <person name="Quesneville H."/>
            <person name="Raines C."/>
            <person name="Rensing S.A."/>
            <person name="Riano-Pachon D.M."/>
            <person name="Richier S."/>
            <person name="Rokitta S."/>
            <person name="Shiraiwa Y."/>
            <person name="Soanes D.M."/>
            <person name="van der Giezen M."/>
            <person name="Wahlund T.M."/>
            <person name="Williams B."/>
            <person name="Wilson W."/>
            <person name="Wolfe G."/>
            <person name="Wurch L.L."/>
        </authorList>
    </citation>
    <scope>NUCLEOTIDE SEQUENCE</scope>
</reference>
<accession>A0A0D3KYM9</accession>
<dbReference type="KEGG" id="ehx:EMIHUDRAFT_439493"/>
<proteinExistence type="predicted"/>